<feature type="transmembrane region" description="Helical" evidence="2">
    <location>
        <begin position="345"/>
        <end position="372"/>
    </location>
</feature>
<organism evidence="4 5">
    <name type="scientific">Linum tenue</name>
    <dbReference type="NCBI Taxonomy" id="586396"/>
    <lineage>
        <taxon>Eukaryota</taxon>
        <taxon>Viridiplantae</taxon>
        <taxon>Streptophyta</taxon>
        <taxon>Embryophyta</taxon>
        <taxon>Tracheophyta</taxon>
        <taxon>Spermatophyta</taxon>
        <taxon>Magnoliopsida</taxon>
        <taxon>eudicotyledons</taxon>
        <taxon>Gunneridae</taxon>
        <taxon>Pentapetalae</taxon>
        <taxon>rosids</taxon>
        <taxon>fabids</taxon>
        <taxon>Malpighiales</taxon>
        <taxon>Linaceae</taxon>
        <taxon>Linum</taxon>
    </lineage>
</organism>
<dbReference type="InterPro" id="IPR026961">
    <property type="entry name" value="PGG_dom"/>
</dbReference>
<name>A0AAV0RIA6_9ROSI</name>
<gene>
    <name evidence="4" type="ORF">LITE_LOCUS48179</name>
</gene>
<evidence type="ECO:0000259" key="3">
    <source>
        <dbReference type="Pfam" id="PF13962"/>
    </source>
</evidence>
<dbReference type="Pfam" id="PF14223">
    <property type="entry name" value="Retrotran_gag_2"/>
    <property type="match status" value="1"/>
</dbReference>
<protein>
    <recommendedName>
        <fullName evidence="3">PGG domain-containing protein</fullName>
    </recommendedName>
</protein>
<proteinExistence type="predicted"/>
<dbReference type="Pfam" id="PF13962">
    <property type="entry name" value="PGG"/>
    <property type="match status" value="1"/>
</dbReference>
<feature type="domain" description="PGG" evidence="3">
    <location>
        <begin position="295"/>
        <end position="408"/>
    </location>
</feature>
<evidence type="ECO:0000313" key="4">
    <source>
        <dbReference type="EMBL" id="CAI0556996.1"/>
    </source>
</evidence>
<comment type="caution">
    <text evidence="4">The sequence shown here is derived from an EMBL/GenBank/DDBJ whole genome shotgun (WGS) entry which is preliminary data.</text>
</comment>
<dbReference type="PANTHER" id="PTHR24177">
    <property type="entry name" value="CASKIN"/>
    <property type="match status" value="1"/>
</dbReference>
<dbReference type="AlphaFoldDB" id="A0AAV0RIA6"/>
<dbReference type="Proteomes" id="UP001154282">
    <property type="component" value="Unassembled WGS sequence"/>
</dbReference>
<feature type="transmembrane region" description="Helical" evidence="2">
    <location>
        <begin position="384"/>
        <end position="410"/>
    </location>
</feature>
<sequence>MAYRSCIGSQGLKNVKPDCTGQHIGGITWNRSIGCSKTLNKTSNVALTHHFRLPPPQTLIVTLFQNHKRRRGKEGPLCSPKALHAHKKMATTHFIIPTRDVLQAAGDIKSYDNWLACLKTYLISQDLWDLVDSPEITTSPATVTTDAAAGRRRKNAAALHAIQISLGCDVLHEIREISSAKEAWDALADMHRKKLLLPKNDPEAGPGAEQLQQADAAVIHIIGLQDPPPADSFAMTMSPSSSSSDAGHGGDINNNNNNNGVITNIATCDLHKLTSTKNKESFGHRSSADDAAAGEKWMKETATSSTVVGSLIITIMFTAACTVPGGNNQEKGTPILLHDRSFKIFIASDALSLFAASTSVLMFLGILTSRYAEADFRRSLPTKLVIGLSTLFVSIAAMMVTFCATVMIVMDHRPLFVVPIVMMAAVPVTLFLLLQFPLLVQIFRSNRSGPHSNPFDRKMKPWLLSL</sequence>
<evidence type="ECO:0000256" key="2">
    <source>
        <dbReference type="SAM" id="Phobius"/>
    </source>
</evidence>
<evidence type="ECO:0000256" key="1">
    <source>
        <dbReference type="SAM" id="MobiDB-lite"/>
    </source>
</evidence>
<evidence type="ECO:0000313" key="5">
    <source>
        <dbReference type="Proteomes" id="UP001154282"/>
    </source>
</evidence>
<keyword evidence="5" id="KW-1185">Reference proteome</keyword>
<dbReference type="GO" id="GO:0016020">
    <property type="term" value="C:membrane"/>
    <property type="evidence" value="ECO:0007669"/>
    <property type="project" value="TreeGrafter"/>
</dbReference>
<feature type="transmembrane region" description="Helical" evidence="2">
    <location>
        <begin position="416"/>
        <end position="440"/>
    </location>
</feature>
<feature type="region of interest" description="Disordered" evidence="1">
    <location>
        <begin position="237"/>
        <end position="258"/>
    </location>
</feature>
<reference evidence="4" key="1">
    <citation type="submission" date="2022-08" db="EMBL/GenBank/DDBJ databases">
        <authorList>
            <person name="Gutierrez-Valencia J."/>
        </authorList>
    </citation>
    <scope>NUCLEOTIDE SEQUENCE</scope>
</reference>
<keyword evidence="2" id="KW-0472">Membrane</keyword>
<feature type="transmembrane region" description="Helical" evidence="2">
    <location>
        <begin position="306"/>
        <end position="325"/>
    </location>
</feature>
<keyword evidence="2" id="KW-1133">Transmembrane helix</keyword>
<accession>A0AAV0RIA6</accession>
<dbReference type="EMBL" id="CAMGYJ010000011">
    <property type="protein sequence ID" value="CAI0556996.1"/>
    <property type="molecule type" value="Genomic_DNA"/>
</dbReference>
<keyword evidence="2" id="KW-0812">Transmembrane</keyword>
<dbReference type="PANTHER" id="PTHR24177:SF329">
    <property type="entry name" value="ANKYRIN REPEAT PROTEIN"/>
    <property type="match status" value="1"/>
</dbReference>